<comment type="caution">
    <text evidence="1">The sequence shown here is derived from an EMBL/GenBank/DDBJ whole genome shotgun (WGS) entry which is preliminary data.</text>
</comment>
<gene>
    <name evidence="1" type="ORF">O181_077653</name>
</gene>
<dbReference type="EMBL" id="AVOT02042528">
    <property type="protein sequence ID" value="MBW0537938.1"/>
    <property type="molecule type" value="Genomic_DNA"/>
</dbReference>
<keyword evidence="2" id="KW-1185">Reference proteome</keyword>
<reference evidence="1" key="1">
    <citation type="submission" date="2021-03" db="EMBL/GenBank/DDBJ databases">
        <title>Draft genome sequence of rust myrtle Austropuccinia psidii MF-1, a brazilian biotype.</title>
        <authorList>
            <person name="Quecine M.C."/>
            <person name="Pachon D.M.R."/>
            <person name="Bonatelli M.L."/>
            <person name="Correr F.H."/>
            <person name="Franceschini L.M."/>
            <person name="Leite T.F."/>
            <person name="Margarido G.R.A."/>
            <person name="Almeida C.A."/>
            <person name="Ferrarezi J.A."/>
            <person name="Labate C.A."/>
        </authorList>
    </citation>
    <scope>NUCLEOTIDE SEQUENCE</scope>
    <source>
        <strain evidence="1">MF-1</strain>
    </source>
</reference>
<accession>A0A9Q3IDX3</accession>
<dbReference type="Proteomes" id="UP000765509">
    <property type="component" value="Unassembled WGS sequence"/>
</dbReference>
<evidence type="ECO:0000313" key="1">
    <source>
        <dbReference type="EMBL" id="MBW0537938.1"/>
    </source>
</evidence>
<name>A0A9Q3IDX3_9BASI</name>
<evidence type="ECO:0000313" key="2">
    <source>
        <dbReference type="Proteomes" id="UP000765509"/>
    </source>
</evidence>
<proteinExistence type="predicted"/>
<sequence>MCRDMNPIKNKMDLPILWQWIAKLKSNIPILIDQDSRIGCTLHAQYTALMGPNDAAQRRRFGCFALISDLIAEVPKLPGSEHLPNLHEGGTTNIGGTIGCTKHQRVAAMSVAGRLTKQFLPERIQSTSYIRT</sequence>
<dbReference type="AlphaFoldDB" id="A0A9Q3IDX3"/>
<protein>
    <submittedName>
        <fullName evidence="1">Uncharacterized protein</fullName>
    </submittedName>
</protein>
<organism evidence="1 2">
    <name type="scientific">Austropuccinia psidii MF-1</name>
    <dbReference type="NCBI Taxonomy" id="1389203"/>
    <lineage>
        <taxon>Eukaryota</taxon>
        <taxon>Fungi</taxon>
        <taxon>Dikarya</taxon>
        <taxon>Basidiomycota</taxon>
        <taxon>Pucciniomycotina</taxon>
        <taxon>Pucciniomycetes</taxon>
        <taxon>Pucciniales</taxon>
        <taxon>Sphaerophragmiaceae</taxon>
        <taxon>Austropuccinia</taxon>
    </lineage>
</organism>